<name>A0A0E3Q5F8_9EURY</name>
<evidence type="ECO:0000256" key="7">
    <source>
        <dbReference type="ARBA" id="ARBA00023303"/>
    </source>
</evidence>
<evidence type="ECO:0000256" key="2">
    <source>
        <dbReference type="ARBA" id="ARBA00022448"/>
    </source>
</evidence>
<dbReference type="GO" id="GO:0030322">
    <property type="term" value="P:stabilization of membrane potential"/>
    <property type="evidence" value="ECO:0007669"/>
    <property type="project" value="TreeGrafter"/>
</dbReference>
<organism evidence="10 11">
    <name type="scientific">Methanosarcina vacuolata Z-761</name>
    <dbReference type="NCBI Taxonomy" id="1434123"/>
    <lineage>
        <taxon>Archaea</taxon>
        <taxon>Methanobacteriati</taxon>
        <taxon>Methanobacteriota</taxon>
        <taxon>Stenosarchaea group</taxon>
        <taxon>Methanomicrobia</taxon>
        <taxon>Methanosarcinales</taxon>
        <taxon>Methanosarcinaceae</taxon>
        <taxon>Methanosarcina</taxon>
    </lineage>
</organism>
<proteinExistence type="predicted"/>
<dbReference type="SUPFAM" id="SSF81324">
    <property type="entry name" value="Voltage-gated potassium channels"/>
    <property type="match status" value="1"/>
</dbReference>
<accession>A0A0E3Q5F8</accession>
<dbReference type="Pfam" id="PF07885">
    <property type="entry name" value="Ion_trans_2"/>
    <property type="match status" value="1"/>
</dbReference>
<keyword evidence="6 8" id="KW-0472">Membrane</keyword>
<dbReference type="PANTHER" id="PTHR11003">
    <property type="entry name" value="POTASSIUM CHANNEL, SUBFAMILY K"/>
    <property type="match status" value="1"/>
</dbReference>
<evidence type="ECO:0000256" key="5">
    <source>
        <dbReference type="ARBA" id="ARBA00023065"/>
    </source>
</evidence>
<dbReference type="AlphaFoldDB" id="A0A0E3Q5F8"/>
<dbReference type="InterPro" id="IPR003280">
    <property type="entry name" value="2pore_dom_K_chnl"/>
</dbReference>
<dbReference type="Gene3D" id="1.10.287.70">
    <property type="match status" value="1"/>
</dbReference>
<dbReference type="PATRIC" id="fig|1434123.4.peg.2116"/>
<evidence type="ECO:0000256" key="1">
    <source>
        <dbReference type="ARBA" id="ARBA00004141"/>
    </source>
</evidence>
<keyword evidence="5" id="KW-0406">Ion transport</keyword>
<dbReference type="InterPro" id="IPR013099">
    <property type="entry name" value="K_chnl_dom"/>
</dbReference>
<dbReference type="HOGENOM" id="CLU_141475_1_0_2"/>
<dbReference type="GO" id="GO:0005886">
    <property type="term" value="C:plasma membrane"/>
    <property type="evidence" value="ECO:0007669"/>
    <property type="project" value="TreeGrafter"/>
</dbReference>
<dbReference type="GO" id="GO:0022841">
    <property type="term" value="F:potassium ion leak channel activity"/>
    <property type="evidence" value="ECO:0007669"/>
    <property type="project" value="TreeGrafter"/>
</dbReference>
<keyword evidence="11" id="KW-1185">Reference proteome</keyword>
<dbReference type="STRING" id="1434123.MSVAZ_1744"/>
<dbReference type="GO" id="GO:0015271">
    <property type="term" value="F:outward rectifier potassium channel activity"/>
    <property type="evidence" value="ECO:0007669"/>
    <property type="project" value="TreeGrafter"/>
</dbReference>
<evidence type="ECO:0000313" key="10">
    <source>
        <dbReference type="EMBL" id="AKB44013.1"/>
    </source>
</evidence>
<evidence type="ECO:0000259" key="9">
    <source>
        <dbReference type="Pfam" id="PF07885"/>
    </source>
</evidence>
<keyword evidence="4 8" id="KW-1133">Transmembrane helix</keyword>
<dbReference type="PANTHER" id="PTHR11003:SF291">
    <property type="entry name" value="IP11374P"/>
    <property type="match status" value="1"/>
</dbReference>
<keyword evidence="7 10" id="KW-0407">Ion channel</keyword>
<dbReference type="RefSeq" id="WP_048120428.1">
    <property type="nucleotide sequence ID" value="NZ_CP009520.1"/>
</dbReference>
<evidence type="ECO:0000313" key="11">
    <source>
        <dbReference type="Proteomes" id="UP000033096"/>
    </source>
</evidence>
<reference evidence="10 11" key="1">
    <citation type="submission" date="2014-07" db="EMBL/GenBank/DDBJ databases">
        <title>Methanogenic archaea and the global carbon cycle.</title>
        <authorList>
            <person name="Henriksen J.R."/>
            <person name="Luke J."/>
            <person name="Reinhart S."/>
            <person name="Benedict M.N."/>
            <person name="Youngblut N.D."/>
            <person name="Metcalf M.E."/>
            <person name="Whitaker R.J."/>
            <person name="Metcalf W.W."/>
        </authorList>
    </citation>
    <scope>NUCLEOTIDE SEQUENCE [LARGE SCALE GENOMIC DNA]</scope>
    <source>
        <strain evidence="10 11">Z-761</strain>
    </source>
</reference>
<feature type="domain" description="Potassium channel" evidence="9">
    <location>
        <begin position="30"/>
        <end position="102"/>
    </location>
</feature>
<gene>
    <name evidence="10" type="ORF">MSVAZ_1744</name>
</gene>
<sequence>MIPFLYTFWTFLKTLKTLLKDPKFRALLYLTVITLAGGTVFYHKVEGWRWLDSFYFSVITLVTVGYGDFAPKTDLGKIFTVVYIFIGLGILIGFINPIGEYIIDKRFEVVENKNEVKNSENKFYFLGYLGKIRKKK</sequence>
<feature type="transmembrane region" description="Helical" evidence="8">
    <location>
        <begin position="50"/>
        <end position="66"/>
    </location>
</feature>
<dbReference type="GeneID" id="24810190"/>
<keyword evidence="3 8" id="KW-0812">Transmembrane</keyword>
<feature type="transmembrane region" description="Helical" evidence="8">
    <location>
        <begin position="78"/>
        <end position="98"/>
    </location>
</feature>
<evidence type="ECO:0000256" key="8">
    <source>
        <dbReference type="SAM" id="Phobius"/>
    </source>
</evidence>
<evidence type="ECO:0000256" key="6">
    <source>
        <dbReference type="ARBA" id="ARBA00023136"/>
    </source>
</evidence>
<evidence type="ECO:0000256" key="3">
    <source>
        <dbReference type="ARBA" id="ARBA00022692"/>
    </source>
</evidence>
<evidence type="ECO:0000256" key="4">
    <source>
        <dbReference type="ARBA" id="ARBA00022989"/>
    </source>
</evidence>
<comment type="subcellular location">
    <subcellularLocation>
        <location evidence="1">Membrane</location>
        <topology evidence="1">Multi-pass membrane protein</topology>
    </subcellularLocation>
</comment>
<feature type="transmembrane region" description="Helical" evidence="8">
    <location>
        <begin position="26"/>
        <end position="43"/>
    </location>
</feature>
<dbReference type="KEGG" id="mvc:MSVAZ_1744"/>
<dbReference type="Proteomes" id="UP000033096">
    <property type="component" value="Chromosome"/>
</dbReference>
<protein>
    <submittedName>
        <fullName evidence="10">Potassium channel protein</fullName>
    </submittedName>
</protein>
<keyword evidence="2" id="KW-0813">Transport</keyword>
<dbReference type="EMBL" id="CP009520">
    <property type="protein sequence ID" value="AKB44013.1"/>
    <property type="molecule type" value="Genomic_DNA"/>
</dbReference>